<protein>
    <submittedName>
        <fullName evidence="6">DUF4102 domain-containing protein</fullName>
    </submittedName>
</protein>
<dbReference type="RefSeq" id="WP_126620480.1">
    <property type="nucleotide sequence ID" value="NZ_JBHUCY010000011.1"/>
</dbReference>
<evidence type="ECO:0000256" key="1">
    <source>
        <dbReference type="ARBA" id="ARBA00008857"/>
    </source>
</evidence>
<dbReference type="PROSITE" id="PS51898">
    <property type="entry name" value="TYR_RECOMBINASE"/>
    <property type="match status" value="1"/>
</dbReference>
<comment type="similarity">
    <text evidence="1">Belongs to the 'phage' integrase family.</text>
</comment>
<reference evidence="6 7" key="1">
    <citation type="submission" date="2018-12" db="EMBL/GenBank/DDBJ databases">
        <authorList>
            <person name="Yang Y."/>
        </authorList>
    </citation>
    <scope>NUCLEOTIDE SEQUENCE [LARGE SCALE GENOMIC DNA]</scope>
    <source>
        <strain evidence="6 7">L-25-5w-1</strain>
    </source>
</reference>
<organism evidence="6 7">
    <name type="scientific">Azospirillum griseum</name>
    <dbReference type="NCBI Taxonomy" id="2496639"/>
    <lineage>
        <taxon>Bacteria</taxon>
        <taxon>Pseudomonadati</taxon>
        <taxon>Pseudomonadota</taxon>
        <taxon>Alphaproteobacteria</taxon>
        <taxon>Rhodospirillales</taxon>
        <taxon>Azospirillaceae</taxon>
        <taxon>Azospirillum</taxon>
    </lineage>
</organism>
<dbReference type="InterPro" id="IPR002104">
    <property type="entry name" value="Integrase_catalytic"/>
</dbReference>
<feature type="domain" description="Tyr recombinase" evidence="5">
    <location>
        <begin position="200"/>
        <end position="376"/>
    </location>
</feature>
<dbReference type="GO" id="GO:0015074">
    <property type="term" value="P:DNA integration"/>
    <property type="evidence" value="ECO:0007669"/>
    <property type="project" value="UniProtKB-KW"/>
</dbReference>
<dbReference type="Gene3D" id="1.10.150.130">
    <property type="match status" value="1"/>
</dbReference>
<comment type="caution">
    <text evidence="6">The sequence shown here is derived from an EMBL/GenBank/DDBJ whole genome shotgun (WGS) entry which is preliminary data.</text>
</comment>
<evidence type="ECO:0000313" key="6">
    <source>
        <dbReference type="EMBL" id="RTR13442.1"/>
    </source>
</evidence>
<dbReference type="EMBL" id="RXMA01000045">
    <property type="protein sequence ID" value="RTR13442.1"/>
    <property type="molecule type" value="Genomic_DNA"/>
</dbReference>
<evidence type="ECO:0000256" key="2">
    <source>
        <dbReference type="ARBA" id="ARBA00022908"/>
    </source>
</evidence>
<dbReference type="Gene3D" id="1.10.443.10">
    <property type="entry name" value="Intergrase catalytic core"/>
    <property type="match status" value="1"/>
</dbReference>
<dbReference type="PANTHER" id="PTHR30629">
    <property type="entry name" value="PROPHAGE INTEGRASE"/>
    <property type="match status" value="1"/>
</dbReference>
<dbReference type="AlphaFoldDB" id="A0A3S0R5C3"/>
<dbReference type="InterPro" id="IPR013762">
    <property type="entry name" value="Integrase-like_cat_sf"/>
</dbReference>
<dbReference type="OrthoDB" id="7298605at2"/>
<evidence type="ECO:0000313" key="7">
    <source>
        <dbReference type="Proteomes" id="UP000277007"/>
    </source>
</evidence>
<evidence type="ECO:0000256" key="3">
    <source>
        <dbReference type="ARBA" id="ARBA00023125"/>
    </source>
</evidence>
<dbReference type="Pfam" id="PF13356">
    <property type="entry name" value="Arm-DNA-bind_3"/>
    <property type="match status" value="1"/>
</dbReference>
<sequence>MAQEKLTKRSVEQLAVKDKDYIVFDSDLPGFGVRVMPSGKRFFLIQYRRLGRTRRVMLGQFGPITAERARRDATHMLGNVRGANGDPAALRDQERQSSSVQELGARFLKEHVAVRCKPRTQGEYKRAVELFINPFFGAQRARSVTPADVAELHGAHSSIPYQANRTLGVLSKMMSLAETWGIRDKHTNPCEDIERYPERKRERFLSAKEIQRLGGVLRQVESDGTESPYAGAAFRLLLLTGCRLSEIQTLEWTHVNLNENELNLSDSKTGAKTVHFGQAVHDLLTKLPRVKGTPYVIVGKVAGNHLTDLQKPWRRIREAAGLEGVRIHDLRHTFASGGLLVGEGLPMIGKLLGHTQIQTTARYAHLADDPIKAAATRISGRLAAALGSPEGS</sequence>
<dbReference type="GO" id="GO:0003677">
    <property type="term" value="F:DNA binding"/>
    <property type="evidence" value="ECO:0007669"/>
    <property type="project" value="UniProtKB-KW"/>
</dbReference>
<gene>
    <name evidence="6" type="ORF">EJ903_24620</name>
</gene>
<evidence type="ECO:0000256" key="4">
    <source>
        <dbReference type="ARBA" id="ARBA00023172"/>
    </source>
</evidence>
<dbReference type="PANTHER" id="PTHR30629:SF2">
    <property type="entry name" value="PROPHAGE INTEGRASE INTS-RELATED"/>
    <property type="match status" value="1"/>
</dbReference>
<proteinExistence type="inferred from homology"/>
<dbReference type="Pfam" id="PF00589">
    <property type="entry name" value="Phage_integrase"/>
    <property type="match status" value="1"/>
</dbReference>
<dbReference type="InterPro" id="IPR025166">
    <property type="entry name" value="Integrase_DNA_bind_dom"/>
</dbReference>
<dbReference type="InterPro" id="IPR038488">
    <property type="entry name" value="Integrase_DNA-bd_sf"/>
</dbReference>
<keyword evidence="4" id="KW-0233">DNA recombination</keyword>
<evidence type="ECO:0000259" key="5">
    <source>
        <dbReference type="PROSITE" id="PS51898"/>
    </source>
</evidence>
<dbReference type="InterPro" id="IPR011010">
    <property type="entry name" value="DNA_brk_join_enz"/>
</dbReference>
<accession>A0A3S0R5C3</accession>
<keyword evidence="3" id="KW-0238">DNA-binding</keyword>
<keyword evidence="2" id="KW-0229">DNA integration</keyword>
<dbReference type="SUPFAM" id="SSF56349">
    <property type="entry name" value="DNA breaking-rejoining enzymes"/>
    <property type="match status" value="1"/>
</dbReference>
<dbReference type="InterPro" id="IPR050808">
    <property type="entry name" value="Phage_Integrase"/>
</dbReference>
<dbReference type="Proteomes" id="UP000277007">
    <property type="component" value="Unassembled WGS sequence"/>
</dbReference>
<dbReference type="CDD" id="cd00796">
    <property type="entry name" value="INT_Rci_Hp1_C"/>
    <property type="match status" value="1"/>
</dbReference>
<dbReference type="Gene3D" id="3.30.160.390">
    <property type="entry name" value="Integrase, DNA-binding domain"/>
    <property type="match status" value="1"/>
</dbReference>
<keyword evidence="7" id="KW-1185">Reference proteome</keyword>
<dbReference type="GO" id="GO:0006310">
    <property type="term" value="P:DNA recombination"/>
    <property type="evidence" value="ECO:0007669"/>
    <property type="project" value="UniProtKB-KW"/>
</dbReference>
<name>A0A3S0R5C3_9PROT</name>
<dbReference type="InterPro" id="IPR010998">
    <property type="entry name" value="Integrase_recombinase_N"/>
</dbReference>